<dbReference type="EMBL" id="LAZR01002410">
    <property type="protein sequence ID" value="KKN30391.1"/>
    <property type="molecule type" value="Genomic_DNA"/>
</dbReference>
<dbReference type="Pfam" id="PF06568">
    <property type="entry name" value="YjiS-like"/>
    <property type="match status" value="1"/>
</dbReference>
<dbReference type="AlphaFoldDB" id="A0A0F9RZP7"/>
<sequence length="70" mass="7718">MAFLNATTAPSFADRLAALVSTFDARRKQRRVYRATFNELSSLSNRDLADLGISRSQIRSVALETGRNAA</sequence>
<proteinExistence type="predicted"/>
<protein>
    <recommendedName>
        <fullName evidence="1">YjiS-like domain-containing protein</fullName>
    </recommendedName>
</protein>
<comment type="caution">
    <text evidence="2">The sequence shown here is derived from an EMBL/GenBank/DDBJ whole genome shotgun (WGS) entry which is preliminary data.</text>
</comment>
<name>A0A0F9RZP7_9ZZZZ</name>
<reference evidence="2" key="1">
    <citation type="journal article" date="2015" name="Nature">
        <title>Complex archaea that bridge the gap between prokaryotes and eukaryotes.</title>
        <authorList>
            <person name="Spang A."/>
            <person name="Saw J.H."/>
            <person name="Jorgensen S.L."/>
            <person name="Zaremba-Niedzwiedzka K."/>
            <person name="Martijn J."/>
            <person name="Lind A.E."/>
            <person name="van Eijk R."/>
            <person name="Schleper C."/>
            <person name="Guy L."/>
            <person name="Ettema T.J."/>
        </authorList>
    </citation>
    <scope>NUCLEOTIDE SEQUENCE</scope>
</reference>
<dbReference type="InterPro" id="IPR009506">
    <property type="entry name" value="YjiS-like"/>
</dbReference>
<accession>A0A0F9RZP7</accession>
<evidence type="ECO:0000259" key="1">
    <source>
        <dbReference type="Pfam" id="PF06568"/>
    </source>
</evidence>
<gene>
    <name evidence="2" type="ORF">LCGC14_0834430</name>
</gene>
<evidence type="ECO:0000313" key="2">
    <source>
        <dbReference type="EMBL" id="KKN30391.1"/>
    </source>
</evidence>
<organism evidence="2">
    <name type="scientific">marine sediment metagenome</name>
    <dbReference type="NCBI Taxonomy" id="412755"/>
    <lineage>
        <taxon>unclassified sequences</taxon>
        <taxon>metagenomes</taxon>
        <taxon>ecological metagenomes</taxon>
    </lineage>
</organism>
<feature type="domain" description="YjiS-like" evidence="1">
    <location>
        <begin position="26"/>
        <end position="59"/>
    </location>
</feature>